<evidence type="ECO:0000256" key="1">
    <source>
        <dbReference type="ARBA" id="ARBA00004651"/>
    </source>
</evidence>
<evidence type="ECO:0000259" key="7">
    <source>
        <dbReference type="PROSITE" id="PS50850"/>
    </source>
</evidence>
<evidence type="ECO:0000256" key="6">
    <source>
        <dbReference type="SAM" id="Phobius"/>
    </source>
</evidence>
<feature type="transmembrane region" description="Helical" evidence="6">
    <location>
        <begin position="28"/>
        <end position="52"/>
    </location>
</feature>
<comment type="subcellular location">
    <subcellularLocation>
        <location evidence="1">Cell membrane</location>
        <topology evidence="1">Multi-pass membrane protein</topology>
    </subcellularLocation>
</comment>
<feature type="transmembrane region" description="Helical" evidence="6">
    <location>
        <begin position="296"/>
        <end position="316"/>
    </location>
</feature>
<sequence length="448" mass="43805">MSRASHVHGVGRSAADDDAARRALQRRVLAVVAATQVLGGAGLAAGVTVGALLAEELLGTSGLAGLPVGLFTLGSALTALLVGRLTQRRGRRAGLGAGFAAGALGAAGVVLAAVLANVPLLLAALFVYGAGAATNLQTRYAGTDLARPEERGRAVSVALVCTTFGAVAGPNLVEPLGRLATMLGIPALAGPFLLSGAAFLAAGTTVVLLLRPDPFLVARHLAPAESPSGPPGPAGSGPAPAEVERSATPTDLDATTPDARRPGVLAGAAVMLLTQVAMVAVMTMTPVHMRAHGHGLGSVGLVISIHVAAMFLPSLLTGALVDRVGRMPVAVAAGVTLLLAGAVGALAGDSLSLLVLALALLGLGWNMGLIAGTALIVDATGPATRARTQGGVDVLIALAGAGAGAMSGVVVAGSSFAMLCLAGGVLALALVPVMASYRRAAASPAVPE</sequence>
<evidence type="ECO:0000313" key="9">
    <source>
        <dbReference type="Proteomes" id="UP000313948"/>
    </source>
</evidence>
<dbReference type="Gene3D" id="1.20.1250.20">
    <property type="entry name" value="MFS general substrate transporter like domains"/>
    <property type="match status" value="1"/>
</dbReference>
<feature type="transmembrane region" description="Helical" evidence="6">
    <location>
        <begin position="154"/>
        <end position="173"/>
    </location>
</feature>
<dbReference type="InterPro" id="IPR020846">
    <property type="entry name" value="MFS_dom"/>
</dbReference>
<dbReference type="SUPFAM" id="SSF103473">
    <property type="entry name" value="MFS general substrate transporter"/>
    <property type="match status" value="1"/>
</dbReference>
<feature type="transmembrane region" description="Helical" evidence="6">
    <location>
        <begin position="264"/>
        <end position="284"/>
    </location>
</feature>
<feature type="domain" description="Major facilitator superfamily (MFS) profile" evidence="7">
    <location>
        <begin position="28"/>
        <end position="441"/>
    </location>
</feature>
<reference evidence="8 9" key="1">
    <citation type="submission" date="2019-05" db="EMBL/GenBank/DDBJ databases">
        <title>Georgenia *** sp. nov., and Georgenia *** sp. nov., isolated from the intestinal contents of plateau pika (Ochotona curzoniae) in the Qinghai-Tibet plateau of China.</title>
        <authorList>
            <person name="Tian Z."/>
        </authorList>
    </citation>
    <scope>NUCLEOTIDE SEQUENCE [LARGE SCALE GENOMIC DNA]</scope>
    <source>
        <strain evidence="8 9">Z294</strain>
    </source>
</reference>
<feature type="transmembrane region" description="Helical" evidence="6">
    <location>
        <begin position="185"/>
        <end position="210"/>
    </location>
</feature>
<evidence type="ECO:0000256" key="4">
    <source>
        <dbReference type="ARBA" id="ARBA00023136"/>
    </source>
</evidence>
<evidence type="ECO:0000256" key="5">
    <source>
        <dbReference type="SAM" id="MobiDB-lite"/>
    </source>
</evidence>
<dbReference type="InterPro" id="IPR011701">
    <property type="entry name" value="MFS"/>
</dbReference>
<dbReference type="Proteomes" id="UP000313948">
    <property type="component" value="Chromosome"/>
</dbReference>
<keyword evidence="2 6" id="KW-0812">Transmembrane</keyword>
<keyword evidence="4 6" id="KW-0472">Membrane</keyword>
<dbReference type="PROSITE" id="PS50850">
    <property type="entry name" value="MFS"/>
    <property type="match status" value="1"/>
</dbReference>
<dbReference type="RefSeq" id="WP_139948820.1">
    <property type="nucleotide sequence ID" value="NZ_CP040899.1"/>
</dbReference>
<feature type="transmembrane region" description="Helical" evidence="6">
    <location>
        <begin position="390"/>
        <end position="410"/>
    </location>
</feature>
<organism evidence="8 9">
    <name type="scientific">Georgenia wutianyii</name>
    <dbReference type="NCBI Taxonomy" id="2585135"/>
    <lineage>
        <taxon>Bacteria</taxon>
        <taxon>Bacillati</taxon>
        <taxon>Actinomycetota</taxon>
        <taxon>Actinomycetes</taxon>
        <taxon>Micrococcales</taxon>
        <taxon>Bogoriellaceae</taxon>
        <taxon>Georgenia</taxon>
    </lineage>
</organism>
<dbReference type="Pfam" id="PF07690">
    <property type="entry name" value="MFS_1"/>
    <property type="match status" value="1"/>
</dbReference>
<proteinExistence type="predicted"/>
<feature type="compositionally biased region" description="Low complexity" evidence="5">
    <location>
        <begin position="236"/>
        <end position="257"/>
    </location>
</feature>
<feature type="transmembrane region" description="Helical" evidence="6">
    <location>
        <begin position="64"/>
        <end position="83"/>
    </location>
</feature>
<accession>A0ABX5VSX0</accession>
<dbReference type="EMBL" id="CP040899">
    <property type="protein sequence ID" value="QDB79900.1"/>
    <property type="molecule type" value="Genomic_DNA"/>
</dbReference>
<dbReference type="PANTHER" id="PTHR23534:SF1">
    <property type="entry name" value="MAJOR FACILITATOR SUPERFAMILY PROTEIN"/>
    <property type="match status" value="1"/>
</dbReference>
<keyword evidence="3 6" id="KW-1133">Transmembrane helix</keyword>
<keyword evidence="9" id="KW-1185">Reference proteome</keyword>
<dbReference type="PANTHER" id="PTHR23534">
    <property type="entry name" value="MFS PERMEASE"/>
    <property type="match status" value="1"/>
</dbReference>
<feature type="transmembrane region" description="Helical" evidence="6">
    <location>
        <begin position="328"/>
        <end position="347"/>
    </location>
</feature>
<evidence type="ECO:0000256" key="3">
    <source>
        <dbReference type="ARBA" id="ARBA00022989"/>
    </source>
</evidence>
<feature type="region of interest" description="Disordered" evidence="5">
    <location>
        <begin position="222"/>
        <end position="260"/>
    </location>
</feature>
<name>A0ABX5VSX0_9MICO</name>
<feature type="transmembrane region" description="Helical" evidence="6">
    <location>
        <begin position="353"/>
        <end position="378"/>
    </location>
</feature>
<feature type="transmembrane region" description="Helical" evidence="6">
    <location>
        <begin position="95"/>
        <end position="115"/>
    </location>
</feature>
<feature type="transmembrane region" description="Helical" evidence="6">
    <location>
        <begin position="416"/>
        <end position="435"/>
    </location>
</feature>
<evidence type="ECO:0000256" key="2">
    <source>
        <dbReference type="ARBA" id="ARBA00022692"/>
    </source>
</evidence>
<protein>
    <submittedName>
        <fullName evidence="8">MFS transporter</fullName>
    </submittedName>
</protein>
<gene>
    <name evidence="8" type="ORF">FE251_11330</name>
</gene>
<feature type="transmembrane region" description="Helical" evidence="6">
    <location>
        <begin position="121"/>
        <end position="142"/>
    </location>
</feature>
<dbReference type="InterPro" id="IPR036259">
    <property type="entry name" value="MFS_trans_sf"/>
</dbReference>
<evidence type="ECO:0000313" key="8">
    <source>
        <dbReference type="EMBL" id="QDB79900.1"/>
    </source>
</evidence>